<keyword evidence="6 10" id="KW-0472">Membrane</keyword>
<dbReference type="Gene3D" id="1.20.1070.10">
    <property type="entry name" value="Rhodopsin 7-helix transmembrane proteins"/>
    <property type="match status" value="1"/>
</dbReference>
<keyword evidence="5 9" id="KW-0297">G-protein coupled receptor</keyword>
<keyword evidence="7 9" id="KW-0675">Receptor</keyword>
<evidence type="ECO:0000256" key="1">
    <source>
        <dbReference type="ARBA" id="ARBA00004651"/>
    </source>
</evidence>
<name>A0AAD9UV10_ACRCE</name>
<dbReference type="PANTHER" id="PTHR24249:SF372">
    <property type="entry name" value="G-PROTEIN COUPLED RECEPTORS FAMILY 1 PROFILE DOMAIN-CONTAINING PROTEIN"/>
    <property type="match status" value="1"/>
</dbReference>
<comment type="similarity">
    <text evidence="9">Belongs to the G-protein coupled receptor 1 family.</text>
</comment>
<dbReference type="InterPro" id="IPR000276">
    <property type="entry name" value="GPCR_Rhodpsn"/>
</dbReference>
<feature type="transmembrane region" description="Helical" evidence="10">
    <location>
        <begin position="101"/>
        <end position="123"/>
    </location>
</feature>
<organism evidence="12 13">
    <name type="scientific">Acropora cervicornis</name>
    <name type="common">Staghorn coral</name>
    <dbReference type="NCBI Taxonomy" id="6130"/>
    <lineage>
        <taxon>Eukaryota</taxon>
        <taxon>Metazoa</taxon>
        <taxon>Cnidaria</taxon>
        <taxon>Anthozoa</taxon>
        <taxon>Hexacorallia</taxon>
        <taxon>Scleractinia</taxon>
        <taxon>Astrocoeniina</taxon>
        <taxon>Acroporidae</taxon>
        <taxon>Acropora</taxon>
    </lineage>
</organism>
<evidence type="ECO:0000256" key="8">
    <source>
        <dbReference type="ARBA" id="ARBA00023224"/>
    </source>
</evidence>
<evidence type="ECO:0000256" key="5">
    <source>
        <dbReference type="ARBA" id="ARBA00023040"/>
    </source>
</evidence>
<keyword evidence="3 9" id="KW-0812">Transmembrane</keyword>
<keyword evidence="4 10" id="KW-1133">Transmembrane helix</keyword>
<comment type="caution">
    <text evidence="12">The sequence shown here is derived from an EMBL/GenBank/DDBJ whole genome shotgun (WGS) entry which is preliminary data.</text>
</comment>
<dbReference type="AlphaFoldDB" id="A0AAD9UV10"/>
<evidence type="ECO:0000256" key="7">
    <source>
        <dbReference type="ARBA" id="ARBA00023170"/>
    </source>
</evidence>
<reference evidence="12" key="1">
    <citation type="journal article" date="2023" name="G3 (Bethesda)">
        <title>Whole genome assembly and annotation of the endangered Caribbean coral Acropora cervicornis.</title>
        <authorList>
            <person name="Selwyn J.D."/>
            <person name="Vollmer S.V."/>
        </authorList>
    </citation>
    <scope>NUCLEOTIDE SEQUENCE</scope>
    <source>
        <strain evidence="12">K2</strain>
    </source>
</reference>
<dbReference type="InterPro" id="IPR017452">
    <property type="entry name" value="GPCR_Rhodpsn_7TM"/>
</dbReference>
<feature type="transmembrane region" description="Helical" evidence="10">
    <location>
        <begin position="23"/>
        <end position="48"/>
    </location>
</feature>
<evidence type="ECO:0000313" key="12">
    <source>
        <dbReference type="EMBL" id="KAK2550999.1"/>
    </source>
</evidence>
<feature type="domain" description="G-protein coupled receptors family 1 profile" evidence="11">
    <location>
        <begin position="39"/>
        <end position="268"/>
    </location>
</feature>
<keyword evidence="8 9" id="KW-0807">Transducer</keyword>
<gene>
    <name evidence="12" type="ORF">P5673_028218</name>
</gene>
<keyword evidence="13" id="KW-1185">Reference proteome</keyword>
<evidence type="ECO:0000256" key="6">
    <source>
        <dbReference type="ARBA" id="ARBA00023136"/>
    </source>
</evidence>
<dbReference type="PRINTS" id="PR00237">
    <property type="entry name" value="GPCRRHODOPSN"/>
</dbReference>
<dbReference type="PROSITE" id="PS00237">
    <property type="entry name" value="G_PROTEIN_RECEP_F1_1"/>
    <property type="match status" value="1"/>
</dbReference>
<protein>
    <submittedName>
        <fullName evidence="12">Octopamine receptor beta-2R</fullName>
    </submittedName>
</protein>
<dbReference type="EMBL" id="JARQWQ010000103">
    <property type="protein sequence ID" value="KAK2550999.1"/>
    <property type="molecule type" value="Genomic_DNA"/>
</dbReference>
<evidence type="ECO:0000256" key="9">
    <source>
        <dbReference type="RuleBase" id="RU000688"/>
    </source>
</evidence>
<evidence type="ECO:0000259" key="11">
    <source>
        <dbReference type="PROSITE" id="PS50262"/>
    </source>
</evidence>
<evidence type="ECO:0000256" key="3">
    <source>
        <dbReference type="ARBA" id="ARBA00022692"/>
    </source>
</evidence>
<dbReference type="CDD" id="cd00637">
    <property type="entry name" value="7tm_classA_rhodopsin-like"/>
    <property type="match status" value="1"/>
</dbReference>
<dbReference type="Pfam" id="PF00001">
    <property type="entry name" value="7tm_1"/>
    <property type="match status" value="2"/>
</dbReference>
<feature type="transmembrane region" description="Helical" evidence="10">
    <location>
        <begin position="135"/>
        <end position="157"/>
    </location>
</feature>
<sequence length="328" mass="37795">MSVVSINNTDLQRLLFFRGRVPMYFWILCAITGVITLLCNGVVIFIILRRERLYRNPTNWLLLSLAFSDLSVGIIMIPSLFICYFSTIVCDWGVNKKIYDLFLYVSVTNLCFLTLDRYIAVVFPLKYALLVPEKLTVKLLMTAWLFPIFTFLIPFLLEILPIADSKKQDAVKIHAAIKVGIFERHARHINSINKSIKRERNSNNEKNLLARSAVKVFCIVVPLFVVCWTIASWREICSVFHACSVPPTTVHVSRLLLKGHSMIDPIVYALHKRDIRKELIKSSGLSRLMAFHLGPKRTRSDCSYTISFEMDQTRKKKSPGIYRPFSRD</sequence>
<dbReference type="PROSITE" id="PS50262">
    <property type="entry name" value="G_PROTEIN_RECEP_F1_2"/>
    <property type="match status" value="1"/>
</dbReference>
<proteinExistence type="inferred from homology"/>
<reference evidence="12" key="2">
    <citation type="journal article" date="2023" name="Science">
        <title>Genomic signatures of disease resistance in endangered staghorn corals.</title>
        <authorList>
            <person name="Vollmer S.V."/>
            <person name="Selwyn J.D."/>
            <person name="Despard B.A."/>
            <person name="Roesel C.L."/>
        </authorList>
    </citation>
    <scope>NUCLEOTIDE SEQUENCE</scope>
    <source>
        <strain evidence="12">K2</strain>
    </source>
</reference>
<dbReference type="GO" id="GO:0005886">
    <property type="term" value="C:plasma membrane"/>
    <property type="evidence" value="ECO:0007669"/>
    <property type="project" value="UniProtKB-SubCell"/>
</dbReference>
<accession>A0AAD9UV10</accession>
<feature type="transmembrane region" description="Helical" evidence="10">
    <location>
        <begin position="60"/>
        <end position="89"/>
    </location>
</feature>
<dbReference type="Proteomes" id="UP001249851">
    <property type="component" value="Unassembled WGS sequence"/>
</dbReference>
<dbReference type="InterPro" id="IPR050569">
    <property type="entry name" value="TAAR"/>
</dbReference>
<evidence type="ECO:0000256" key="4">
    <source>
        <dbReference type="ARBA" id="ARBA00022989"/>
    </source>
</evidence>
<evidence type="ECO:0000313" key="13">
    <source>
        <dbReference type="Proteomes" id="UP001249851"/>
    </source>
</evidence>
<evidence type="ECO:0000256" key="10">
    <source>
        <dbReference type="SAM" id="Phobius"/>
    </source>
</evidence>
<dbReference type="GO" id="GO:0004930">
    <property type="term" value="F:G protein-coupled receptor activity"/>
    <property type="evidence" value="ECO:0007669"/>
    <property type="project" value="UniProtKB-KW"/>
</dbReference>
<keyword evidence="2" id="KW-1003">Cell membrane</keyword>
<feature type="transmembrane region" description="Helical" evidence="10">
    <location>
        <begin position="208"/>
        <end position="231"/>
    </location>
</feature>
<dbReference type="PANTHER" id="PTHR24249">
    <property type="entry name" value="HISTAMINE RECEPTOR-RELATED G-PROTEIN COUPLED RECEPTOR"/>
    <property type="match status" value="1"/>
</dbReference>
<dbReference type="SUPFAM" id="SSF81321">
    <property type="entry name" value="Family A G protein-coupled receptor-like"/>
    <property type="match status" value="1"/>
</dbReference>
<evidence type="ECO:0000256" key="2">
    <source>
        <dbReference type="ARBA" id="ARBA00022475"/>
    </source>
</evidence>
<comment type="subcellular location">
    <subcellularLocation>
        <location evidence="1">Cell membrane</location>
        <topology evidence="1">Multi-pass membrane protein</topology>
    </subcellularLocation>
</comment>